<feature type="domain" description="Alpha fucosidase A-like C-terminal" evidence="2">
    <location>
        <begin position="683"/>
        <end position="753"/>
    </location>
</feature>
<dbReference type="Pfam" id="PF21307">
    <property type="entry name" value="Glyco_hydro_95_C"/>
    <property type="match status" value="1"/>
</dbReference>
<dbReference type="InterPro" id="IPR012341">
    <property type="entry name" value="6hp_glycosidase-like_sf"/>
</dbReference>
<evidence type="ECO:0000313" key="5">
    <source>
        <dbReference type="Proteomes" id="UP000683246"/>
    </source>
</evidence>
<sequence>MQNNKKAIWYEKAANRWFEALPVGNGRLGGMVYGGIAQERIDLTESTCYSGKVEEGNKDTASTFVPKVREALCKRDFHKAEELSNKVTGIRDNYGTHLPMGSLNIAFDVSEKDASKYKRSLDLDKAITQATFNMGDVHYKREIFASNPDQVIAIKLSSSKEKKLGFVISYDGEQRPHQVISDGIDIMLTGRAIEERHTKENCGVSYSVCTRVLIQDGSMTNSDGVLIVTNATQAILYIAMHTTFNHNDANKLCMEQITAAQKKGYSKILDEHIRDYSKLFSRVDFDIACENRLNIPTDKRLEKVKNGVEDHGLTALMFHYARYLLISSSRENSPLPAHLQGVWNDNVACNIGWTCDMHLDINTQMNYWPAQTTNLSECTKPLFDWIENTLVPSGRQTAKKSYACKGWVAHTVSNPWGYTAPGAATYWGFHPTGGAWIATHMWEHYLYSKDMDFLRDHAYPVLKAAAEFFMDYMFVDPMTGYLVTGPSHSPENQFIIDDGKFTIGLMPTCDIAILIALFDACIEGAKILGMDQTFARTLEEAKSKFPPYQVGKYGQLQEWLEDYEEALPHHRHTSHLLGVYPFGQITPEKTPDLIQAVRTSIQRRTIPEENWEDTGWARSMLIAYFTRLWDGDMAYHHILAMQRLITETNLFVIDPPSAGAEVDVYELDGNTGLCACIAEMFLQSYDGEIHLLPAIPKVWEEGYITGLCAVGGYEVDIYVKHNQLNRAIIRGEVPGMVTVKYKGHKKEVQLNHKGVGEVSFATLDG</sequence>
<dbReference type="AlphaFoldDB" id="A0A8J8SHU0"/>
<evidence type="ECO:0000259" key="3">
    <source>
        <dbReference type="Pfam" id="PF22124"/>
    </source>
</evidence>
<keyword evidence="4" id="KW-0378">Hydrolase</keyword>
<dbReference type="KEGG" id="vpy:HZI73_16400"/>
<dbReference type="PANTHER" id="PTHR31084">
    <property type="entry name" value="ALPHA-L-FUCOSIDASE 2"/>
    <property type="match status" value="1"/>
</dbReference>
<dbReference type="InterPro" id="IPR049053">
    <property type="entry name" value="AFCA-like_C"/>
</dbReference>
<evidence type="ECO:0000259" key="1">
    <source>
        <dbReference type="Pfam" id="PF14498"/>
    </source>
</evidence>
<dbReference type="RefSeq" id="WP_212694461.1">
    <property type="nucleotide sequence ID" value="NZ_CP058649.1"/>
</dbReference>
<dbReference type="PANTHER" id="PTHR31084:SF0">
    <property type="entry name" value="ALPHA-L-FUCOSIDASE 2"/>
    <property type="match status" value="1"/>
</dbReference>
<dbReference type="Pfam" id="PF14498">
    <property type="entry name" value="Glyco_hyd_65N_2"/>
    <property type="match status" value="1"/>
</dbReference>
<dbReference type="InterPro" id="IPR016518">
    <property type="entry name" value="Alpha-L-fucosidase"/>
</dbReference>
<dbReference type="SUPFAM" id="SSF48208">
    <property type="entry name" value="Six-hairpin glycosidases"/>
    <property type="match status" value="1"/>
</dbReference>
<proteinExistence type="predicted"/>
<organism evidence="4 5">
    <name type="scientific">Vallitalea pronyensis</name>
    <dbReference type="NCBI Taxonomy" id="1348613"/>
    <lineage>
        <taxon>Bacteria</taxon>
        <taxon>Bacillati</taxon>
        <taxon>Bacillota</taxon>
        <taxon>Clostridia</taxon>
        <taxon>Lachnospirales</taxon>
        <taxon>Vallitaleaceae</taxon>
        <taxon>Vallitalea</taxon>
    </lineage>
</organism>
<dbReference type="InterPro" id="IPR054363">
    <property type="entry name" value="GH95_cat"/>
</dbReference>
<dbReference type="InterPro" id="IPR008928">
    <property type="entry name" value="6-hairpin_glycosidase_sf"/>
</dbReference>
<keyword evidence="5" id="KW-1185">Reference proteome</keyword>
<evidence type="ECO:0000313" key="4">
    <source>
        <dbReference type="EMBL" id="QUI23774.1"/>
    </source>
</evidence>
<evidence type="ECO:0000259" key="2">
    <source>
        <dbReference type="Pfam" id="PF21307"/>
    </source>
</evidence>
<accession>A0A8J8SHU0</accession>
<dbReference type="Gene3D" id="1.50.10.10">
    <property type="match status" value="1"/>
</dbReference>
<dbReference type="InterPro" id="IPR027414">
    <property type="entry name" value="GH95_N_dom"/>
</dbReference>
<dbReference type="GO" id="GO:0004560">
    <property type="term" value="F:alpha-L-fucosidase activity"/>
    <property type="evidence" value="ECO:0007669"/>
    <property type="project" value="InterPro"/>
</dbReference>
<dbReference type="Pfam" id="PF22124">
    <property type="entry name" value="Glyco_hydro_95_cat"/>
    <property type="match status" value="1"/>
</dbReference>
<dbReference type="PIRSF" id="PIRSF007663">
    <property type="entry name" value="UCP007663"/>
    <property type="match status" value="1"/>
</dbReference>
<dbReference type="GO" id="GO:0005975">
    <property type="term" value="P:carbohydrate metabolic process"/>
    <property type="evidence" value="ECO:0007669"/>
    <property type="project" value="InterPro"/>
</dbReference>
<dbReference type="EMBL" id="CP058649">
    <property type="protein sequence ID" value="QUI23774.1"/>
    <property type="molecule type" value="Genomic_DNA"/>
</dbReference>
<reference evidence="4" key="1">
    <citation type="submission" date="2020-07" db="EMBL/GenBank/DDBJ databases">
        <title>Vallitalea pronyensis genome.</title>
        <authorList>
            <person name="Postec A."/>
        </authorList>
    </citation>
    <scope>NUCLEOTIDE SEQUENCE</scope>
    <source>
        <strain evidence="4">FatNI3</strain>
    </source>
</reference>
<gene>
    <name evidence="4" type="ORF">HZI73_16400</name>
</gene>
<dbReference type="Proteomes" id="UP000683246">
    <property type="component" value="Chromosome"/>
</dbReference>
<protein>
    <submittedName>
        <fullName evidence="4">Glycoside hydrolase family 95 protein</fullName>
    </submittedName>
</protein>
<feature type="domain" description="Glycosyl hydrolase family 95 catalytic" evidence="3">
    <location>
        <begin position="264"/>
        <end position="680"/>
    </location>
</feature>
<feature type="domain" description="Glycosyl hydrolase family 95 N-terminal" evidence="1">
    <location>
        <begin position="8"/>
        <end position="246"/>
    </location>
</feature>
<name>A0A8J8SHU0_9FIRM</name>